<dbReference type="InterPro" id="IPR029056">
    <property type="entry name" value="Ribokinase-like"/>
</dbReference>
<gene>
    <name evidence="5" type="ORF">QE412_002593</name>
</gene>
<evidence type="ECO:0000313" key="6">
    <source>
        <dbReference type="Proteomes" id="UP001226691"/>
    </source>
</evidence>
<reference evidence="5 6" key="1">
    <citation type="submission" date="2023-07" db="EMBL/GenBank/DDBJ databases">
        <title>Functional and genomic diversity of the sorghum phyllosphere microbiome.</title>
        <authorList>
            <person name="Shade A."/>
        </authorList>
    </citation>
    <scope>NUCLEOTIDE SEQUENCE [LARGE SCALE GENOMIC DNA]</scope>
    <source>
        <strain evidence="5 6">SORGH_AS_1207</strain>
    </source>
</reference>
<name>A0ABU0TWX0_MICTR</name>
<evidence type="ECO:0000256" key="3">
    <source>
        <dbReference type="ARBA" id="ARBA00022777"/>
    </source>
</evidence>
<dbReference type="InterPro" id="IPR011611">
    <property type="entry name" value="PfkB_dom"/>
</dbReference>
<dbReference type="SUPFAM" id="SSF53613">
    <property type="entry name" value="Ribokinase-like"/>
    <property type="match status" value="1"/>
</dbReference>
<accession>A0ABU0TWX0</accession>
<keyword evidence="6" id="KW-1185">Reference proteome</keyword>
<dbReference type="EMBL" id="JAUTBF010000001">
    <property type="protein sequence ID" value="MDQ1124020.1"/>
    <property type="molecule type" value="Genomic_DNA"/>
</dbReference>
<evidence type="ECO:0000313" key="5">
    <source>
        <dbReference type="EMBL" id="MDQ1124020.1"/>
    </source>
</evidence>
<comment type="similarity">
    <text evidence="1">Belongs to the carbohydrate kinase PfkB family.</text>
</comment>
<keyword evidence="3" id="KW-0418">Kinase</keyword>
<dbReference type="InterPro" id="IPR052700">
    <property type="entry name" value="Carb_kinase_PfkB-like"/>
</dbReference>
<protein>
    <submittedName>
        <fullName evidence="5">2-dehydro-3-deoxygluconokinase</fullName>
        <ecNumber evidence="5">2.7.1.45</ecNumber>
    </submittedName>
</protein>
<evidence type="ECO:0000259" key="4">
    <source>
        <dbReference type="Pfam" id="PF00294"/>
    </source>
</evidence>
<keyword evidence="2 5" id="KW-0808">Transferase</keyword>
<dbReference type="PANTHER" id="PTHR43320">
    <property type="entry name" value="SUGAR KINASE"/>
    <property type="match status" value="1"/>
</dbReference>
<dbReference type="RefSeq" id="WP_307484381.1">
    <property type="nucleotide sequence ID" value="NZ_JAUTBF010000001.1"/>
</dbReference>
<organism evidence="5 6">
    <name type="scientific">Microbacterium trichothecenolyticum</name>
    <name type="common">Aureobacterium trichothecenolyticum</name>
    <dbReference type="NCBI Taxonomy" id="69370"/>
    <lineage>
        <taxon>Bacteria</taxon>
        <taxon>Bacillati</taxon>
        <taxon>Actinomycetota</taxon>
        <taxon>Actinomycetes</taxon>
        <taxon>Micrococcales</taxon>
        <taxon>Microbacteriaceae</taxon>
        <taxon>Microbacterium</taxon>
    </lineage>
</organism>
<dbReference type="PANTHER" id="PTHR43320:SF2">
    <property type="entry name" value="2-DEHYDRO-3-DEOXYGLUCONOKINASE_2-DEHYDRO-3-DEOXYGALACTONOKINASE"/>
    <property type="match status" value="1"/>
</dbReference>
<feature type="domain" description="Carbohydrate kinase PfkB" evidence="4">
    <location>
        <begin position="18"/>
        <end position="307"/>
    </location>
</feature>
<dbReference type="Pfam" id="PF00294">
    <property type="entry name" value="PfkB"/>
    <property type="match status" value="1"/>
</dbReference>
<evidence type="ECO:0000256" key="2">
    <source>
        <dbReference type="ARBA" id="ARBA00022679"/>
    </source>
</evidence>
<dbReference type="Proteomes" id="UP001226691">
    <property type="component" value="Unassembled WGS sequence"/>
</dbReference>
<dbReference type="EC" id="2.7.1.45" evidence="5"/>
<evidence type="ECO:0000256" key="1">
    <source>
        <dbReference type="ARBA" id="ARBA00010688"/>
    </source>
</evidence>
<sequence>MAPDATPPHDRAPLRRSEVLCIGEAMVLGAVSDGASLSTAESVRLHVAGAEANVARGLAARGVAVEWWSRLGDDPFGERVLADLTRHGVDHPAVVRDERRPTGVYFKERRGDTTVVRYYRAGSAASVMSVDDLDGLRLGERRLIHLSGISPALSPRCDALVEHILRAPRTAAVSFDVNHRPALWPDTATAAERLRVLADAADVVFVGRDEAERLWGCSDAQGVRAVLPSPRTLVVKDADVDAVALVVSADGTDAVHRVPALAVDVVEPVGAGDAFAAGYLAGWLTEEHPRLSLRSGHLMAAHALRSSADVALAPVEAEFERLRHLDDDEWSALRVADESRPEKAIAR</sequence>
<dbReference type="Gene3D" id="3.40.1190.20">
    <property type="match status" value="1"/>
</dbReference>
<comment type="caution">
    <text evidence="5">The sequence shown here is derived from an EMBL/GenBank/DDBJ whole genome shotgun (WGS) entry which is preliminary data.</text>
</comment>
<dbReference type="GO" id="GO:0008673">
    <property type="term" value="F:2-dehydro-3-deoxygluconokinase activity"/>
    <property type="evidence" value="ECO:0007669"/>
    <property type="project" value="UniProtKB-EC"/>
</dbReference>
<dbReference type="CDD" id="cd01166">
    <property type="entry name" value="KdgK"/>
    <property type="match status" value="1"/>
</dbReference>
<proteinExistence type="inferred from homology"/>